<dbReference type="PANTHER" id="PTHR42792">
    <property type="entry name" value="FLAGELLIN"/>
    <property type="match status" value="1"/>
</dbReference>
<dbReference type="HOGENOM" id="CLU_024437_1_0_5"/>
<evidence type="ECO:0000256" key="4">
    <source>
        <dbReference type="ARBA" id="ARBA00023143"/>
    </source>
</evidence>
<evidence type="ECO:0000256" key="2">
    <source>
        <dbReference type="ARBA" id="ARBA00004613"/>
    </source>
</evidence>
<reference evidence="6 7" key="1">
    <citation type="journal article" date="2013" name="PLoS ONE">
        <title>Poles Apart: Arctic and Antarctic Octadecabacter strains Share High Genome Plasticity and a New Type of Xanthorhodopsin.</title>
        <authorList>
            <person name="Vollmers J."/>
            <person name="Voget S."/>
            <person name="Dietrich S."/>
            <person name="Gollnow K."/>
            <person name="Smits M."/>
            <person name="Meyer K."/>
            <person name="Brinkhoff T."/>
            <person name="Simon M."/>
            <person name="Daniel R."/>
        </authorList>
    </citation>
    <scope>NUCLEOTIDE SEQUENCE [LARGE SCALE GENOMIC DNA]</scope>
    <source>
        <strain evidence="6 7">238</strain>
        <plasmid evidence="7">Plasmid pOA238_118</plasmid>
    </source>
</reference>
<dbReference type="AlphaFoldDB" id="M9RXZ2"/>
<feature type="domain" description="Flagellin N-terminal" evidence="5">
    <location>
        <begin position="3"/>
        <end position="130"/>
    </location>
</feature>
<dbReference type="InterPro" id="IPR001492">
    <property type="entry name" value="Flagellin"/>
</dbReference>
<dbReference type="Proteomes" id="UP000004688">
    <property type="component" value="Plasmid pOA238_118"/>
</dbReference>
<keyword evidence="6" id="KW-0614">Plasmid</keyword>
<dbReference type="NCBIfam" id="TIGR02550">
    <property type="entry name" value="flagell_flgL"/>
    <property type="match status" value="1"/>
</dbReference>
<dbReference type="Pfam" id="PF00669">
    <property type="entry name" value="Flagellin_N"/>
    <property type="match status" value="1"/>
</dbReference>
<dbReference type="KEGG" id="oar:OA238_118p0770"/>
<name>M9RXZ2_9RHOB</name>
<dbReference type="PANTHER" id="PTHR42792:SF1">
    <property type="entry name" value="FLAGELLAR HOOK-ASSOCIATED PROTEIN 3"/>
    <property type="match status" value="1"/>
</dbReference>
<sequence length="412" mass="44293">MTTRFSQINEEIQLRQTKISTGRDITEASEQPIKAVKLSALEQSLTQLGGFQRNVGTAQQSLSLSDTALASADDVLAQLRERAIAANTVTVSDDDIAAFRIEVSQMREALVGLANTRTSDGQALFGGYSTDIVPFVQDAAGRVQYQGDGGTQTLAASETMRLPTSVNGGEVFMQVKTDDGIFSIFDIVDSFDAALANRTSMTDSLSSEAQTGLSLSFSGDRVPRDLSFTLSGPEGSVTILAHEVVGGSHERLLLEINEQSVNTGVTATINSDTGRLDLSTEDGETIELSGLQVEGVSLASHMPQFTMTTDGKPPKTMVPEVQMLDRQLEKIVKAGEKMALSRTAVGARMQRAEAQEEVLQTRSVAIETDVSELGAADLEKIITELQTLLVTRDATRQAYSRIVQGSLFDFLK</sequence>
<keyword evidence="7" id="KW-1185">Reference proteome</keyword>
<dbReference type="GO" id="GO:0005198">
    <property type="term" value="F:structural molecule activity"/>
    <property type="evidence" value="ECO:0007669"/>
    <property type="project" value="InterPro"/>
</dbReference>
<gene>
    <name evidence="6" type="ORF">OA238_118p0770</name>
</gene>
<dbReference type="Gene3D" id="1.20.1330.10">
    <property type="entry name" value="f41 fragment of flagellin, N-terminal domain"/>
    <property type="match status" value="2"/>
</dbReference>
<dbReference type="SUPFAM" id="SSF64518">
    <property type="entry name" value="Phase 1 flagellin"/>
    <property type="match status" value="1"/>
</dbReference>
<dbReference type="InterPro" id="IPR001029">
    <property type="entry name" value="Flagellin_N"/>
</dbReference>
<comment type="subcellular location">
    <subcellularLocation>
        <location evidence="1">Bacterial flagellum</location>
    </subcellularLocation>
    <subcellularLocation>
        <location evidence="2">Secreted</location>
    </subcellularLocation>
</comment>
<keyword evidence="4" id="KW-0975">Bacterial flagellum</keyword>
<evidence type="ECO:0000313" key="6">
    <source>
        <dbReference type="EMBL" id="AGI74775.1"/>
    </source>
</evidence>
<evidence type="ECO:0000256" key="3">
    <source>
        <dbReference type="ARBA" id="ARBA00005709"/>
    </source>
</evidence>
<geneLocation type="plasmid" evidence="6 7">
    <name>pOA238_118</name>
</geneLocation>
<accession>M9RXZ2</accession>
<dbReference type="GO" id="GO:0005576">
    <property type="term" value="C:extracellular region"/>
    <property type="evidence" value="ECO:0007669"/>
    <property type="project" value="UniProtKB-SubCell"/>
</dbReference>
<dbReference type="GO" id="GO:0009424">
    <property type="term" value="C:bacterial-type flagellum hook"/>
    <property type="evidence" value="ECO:0007669"/>
    <property type="project" value="InterPro"/>
</dbReference>
<dbReference type="InterPro" id="IPR013384">
    <property type="entry name" value="Flagell_FlgL"/>
</dbReference>
<evidence type="ECO:0000259" key="5">
    <source>
        <dbReference type="Pfam" id="PF00669"/>
    </source>
</evidence>
<dbReference type="GO" id="GO:0071973">
    <property type="term" value="P:bacterial-type flagellum-dependent cell motility"/>
    <property type="evidence" value="ECO:0007669"/>
    <property type="project" value="InterPro"/>
</dbReference>
<organism evidence="6 7">
    <name type="scientific">Octadecabacter arcticus 238</name>
    <dbReference type="NCBI Taxonomy" id="391616"/>
    <lineage>
        <taxon>Bacteria</taxon>
        <taxon>Pseudomonadati</taxon>
        <taxon>Pseudomonadota</taxon>
        <taxon>Alphaproteobacteria</taxon>
        <taxon>Rhodobacterales</taxon>
        <taxon>Roseobacteraceae</taxon>
        <taxon>Octadecabacter</taxon>
    </lineage>
</organism>
<evidence type="ECO:0000313" key="7">
    <source>
        <dbReference type="Proteomes" id="UP000004688"/>
    </source>
</evidence>
<proteinExistence type="inferred from homology"/>
<evidence type="ECO:0000256" key="1">
    <source>
        <dbReference type="ARBA" id="ARBA00004365"/>
    </source>
</evidence>
<comment type="similarity">
    <text evidence="3">Belongs to the bacterial flagellin family.</text>
</comment>
<dbReference type="EMBL" id="CP003743">
    <property type="protein sequence ID" value="AGI74775.1"/>
    <property type="molecule type" value="Genomic_DNA"/>
</dbReference>
<protein>
    <submittedName>
        <fullName evidence="6">FlgL-like protein</fullName>
    </submittedName>
</protein>